<name>A0ACC1PH32_9APHY</name>
<accession>A0ACC1PH32</accession>
<dbReference type="Proteomes" id="UP001144978">
    <property type="component" value="Unassembled WGS sequence"/>
</dbReference>
<dbReference type="EMBL" id="JANSHE010002459">
    <property type="protein sequence ID" value="KAJ2991744.1"/>
    <property type="molecule type" value="Genomic_DNA"/>
</dbReference>
<proteinExistence type="predicted"/>
<evidence type="ECO:0000313" key="2">
    <source>
        <dbReference type="Proteomes" id="UP001144978"/>
    </source>
</evidence>
<gene>
    <name evidence="1" type="ORF">NUW54_g8110</name>
</gene>
<organism evidence="1 2">
    <name type="scientific">Trametes sanguinea</name>
    <dbReference type="NCBI Taxonomy" id="158606"/>
    <lineage>
        <taxon>Eukaryota</taxon>
        <taxon>Fungi</taxon>
        <taxon>Dikarya</taxon>
        <taxon>Basidiomycota</taxon>
        <taxon>Agaricomycotina</taxon>
        <taxon>Agaricomycetes</taxon>
        <taxon>Polyporales</taxon>
        <taxon>Polyporaceae</taxon>
        <taxon>Trametes</taxon>
    </lineage>
</organism>
<evidence type="ECO:0000313" key="1">
    <source>
        <dbReference type="EMBL" id="KAJ2991744.1"/>
    </source>
</evidence>
<comment type="caution">
    <text evidence="1">The sequence shown here is derived from an EMBL/GenBank/DDBJ whole genome shotgun (WGS) entry which is preliminary data.</text>
</comment>
<sequence>MNSASLVKGGHPVPRGAMRDDRDRGDGCPAQLVRHGRRDGGGPQPDGCGAGAWFPSRARGLPGPLGPDVCVPAEHRRLRSRTRGAVERLVTPSGTGTTSECQCCVYGERQVRLPAGDDVNVVRMSSRPDVRCVAGEDAGHALLRQPGFRLWVACCFEPLFAVATVSAGSPVLRVCSVYYLVCCYAI</sequence>
<keyword evidence="2" id="KW-1185">Reference proteome</keyword>
<reference evidence="1" key="1">
    <citation type="submission" date="2022-08" db="EMBL/GenBank/DDBJ databases">
        <title>Genome Sequence of Pycnoporus sanguineus.</title>
        <authorList>
            <person name="Buettner E."/>
        </authorList>
    </citation>
    <scope>NUCLEOTIDE SEQUENCE</scope>
    <source>
        <strain evidence="1">CG-C14</strain>
    </source>
</reference>
<protein>
    <submittedName>
        <fullName evidence="1">Uncharacterized protein</fullName>
    </submittedName>
</protein>